<dbReference type="EMBL" id="CP034207">
    <property type="protein sequence ID" value="QBZ61756.1"/>
    <property type="molecule type" value="Genomic_DNA"/>
</dbReference>
<dbReference type="PRINTS" id="PR00463">
    <property type="entry name" value="EP450I"/>
</dbReference>
<dbReference type="InterPro" id="IPR001128">
    <property type="entry name" value="Cyt_P450"/>
</dbReference>
<evidence type="ECO:0000256" key="7">
    <source>
        <dbReference type="ARBA" id="ARBA00023033"/>
    </source>
</evidence>
<dbReference type="Proteomes" id="UP000294847">
    <property type="component" value="Chromosome 4"/>
</dbReference>
<evidence type="ECO:0000256" key="2">
    <source>
        <dbReference type="ARBA" id="ARBA00010617"/>
    </source>
</evidence>
<dbReference type="InterPro" id="IPR036396">
    <property type="entry name" value="Cyt_P450_sf"/>
</dbReference>
<dbReference type="AlphaFoldDB" id="A0A4P7NII9"/>
<proteinExistence type="inferred from homology"/>
<evidence type="ECO:0000256" key="5">
    <source>
        <dbReference type="ARBA" id="ARBA00023002"/>
    </source>
</evidence>
<name>A0A4P7NII9_PYROR</name>
<dbReference type="PANTHER" id="PTHR46206">
    <property type="entry name" value="CYTOCHROME P450"/>
    <property type="match status" value="1"/>
</dbReference>
<evidence type="ECO:0000256" key="9">
    <source>
        <dbReference type="RuleBase" id="RU000461"/>
    </source>
</evidence>
<dbReference type="InterPro" id="IPR002401">
    <property type="entry name" value="Cyt_P450_E_grp-I"/>
</dbReference>
<dbReference type="PROSITE" id="PS00086">
    <property type="entry name" value="CYTOCHROME_P450"/>
    <property type="match status" value="1"/>
</dbReference>
<dbReference type="SUPFAM" id="SSF48264">
    <property type="entry name" value="Cytochrome P450"/>
    <property type="match status" value="2"/>
</dbReference>
<comment type="cofactor">
    <cofactor evidence="1 8">
        <name>heme</name>
        <dbReference type="ChEBI" id="CHEBI:30413"/>
    </cofactor>
</comment>
<evidence type="ECO:0000256" key="3">
    <source>
        <dbReference type="ARBA" id="ARBA00022617"/>
    </source>
</evidence>
<dbReference type="CDD" id="cd11041">
    <property type="entry name" value="CYP503A1-like"/>
    <property type="match status" value="1"/>
</dbReference>
<keyword evidence="6 8" id="KW-0408">Iron</keyword>
<evidence type="ECO:0008006" key="12">
    <source>
        <dbReference type="Google" id="ProtNLM"/>
    </source>
</evidence>
<dbReference type="InterPro" id="IPR017972">
    <property type="entry name" value="Cyt_P450_CS"/>
</dbReference>
<feature type="binding site" description="axial binding residue" evidence="8">
    <location>
        <position position="586"/>
    </location>
    <ligand>
        <name>heme</name>
        <dbReference type="ChEBI" id="CHEBI:30413"/>
    </ligand>
    <ligandPart>
        <name>Fe</name>
        <dbReference type="ChEBI" id="CHEBI:18248"/>
    </ligandPart>
</feature>
<evidence type="ECO:0000256" key="4">
    <source>
        <dbReference type="ARBA" id="ARBA00022723"/>
    </source>
</evidence>
<keyword evidence="7 9" id="KW-0503">Monooxygenase</keyword>
<comment type="similarity">
    <text evidence="2 9">Belongs to the cytochrome P450 family.</text>
</comment>
<evidence type="ECO:0000256" key="6">
    <source>
        <dbReference type="ARBA" id="ARBA00023004"/>
    </source>
</evidence>
<organism evidence="10 11">
    <name type="scientific">Pyricularia oryzae</name>
    <name type="common">Rice blast fungus</name>
    <name type="synonym">Magnaporthe oryzae</name>
    <dbReference type="NCBI Taxonomy" id="318829"/>
    <lineage>
        <taxon>Eukaryota</taxon>
        <taxon>Fungi</taxon>
        <taxon>Dikarya</taxon>
        <taxon>Ascomycota</taxon>
        <taxon>Pezizomycotina</taxon>
        <taxon>Sordariomycetes</taxon>
        <taxon>Sordariomycetidae</taxon>
        <taxon>Magnaporthales</taxon>
        <taxon>Pyriculariaceae</taxon>
        <taxon>Pyricularia</taxon>
    </lineage>
</organism>
<dbReference type="GO" id="GO:0004497">
    <property type="term" value="F:monooxygenase activity"/>
    <property type="evidence" value="ECO:0007669"/>
    <property type="project" value="UniProtKB-KW"/>
</dbReference>
<feature type="non-terminal residue" evidence="10">
    <location>
        <position position="1"/>
    </location>
</feature>
<dbReference type="GO" id="GO:0005506">
    <property type="term" value="F:iron ion binding"/>
    <property type="evidence" value="ECO:0007669"/>
    <property type="project" value="InterPro"/>
</dbReference>
<gene>
    <name evidence="10" type="ORF">PoMZ_08713</name>
</gene>
<sequence>ALVFCSLAKRLGNLELFIVIGNNPQNNEKRKRKRQYKYPGWDYAELSRRRKGFIKCLQLVTWESSSDQFFPIANFPSNHPITTSAFPQTTHPTQMALDAAKSLQGGILQGLTTGPPVYGYIITALLLVILVSRPRDQYPDLPWANPKGPTQLTSAQALSKFLSGPRKMLMEATAKFNGKPYKLFTEQGPLVIIPHKYVQELKSVRSLDFVTPGKEITHAHLPGYEPMDTPEELAQIINKYLTKSLLSLTQPISLETTQGLKDVFTDTKEWKEINLGHVMRVVSRMSTRVFMGEDLCRDEEWVEKSSRYVDQAFKQAAYISSWPVFTRRIVNRFHPGSVLVRAYLKDCRDALKPHLDKREALIREAQARGQPNPFNDSIEWFKKEVKGRTIDPASGQIGLSLVAIHTTTDLLMETMADIARHPELFAPLRQEVIETLGAHGLKKIAFQKLVLMDSCFKESQRIRPFMTSKFKAPLGPALPPGKVVYPTENKHLATASAEFSNPGLAAAYFLRKVHEDLTLSDGFKIKKGSKISTDGTIMTHEDVYPDPYRFDPYRFVEMRQNGNENQAHLVSCTPTHFGFGHGVHACPGRFFAANEVKIALAHILLKYDWKLAEGSEKLEPVERGLNYVVNPNIKFLIRRRKEELDLESLEF</sequence>
<keyword evidence="4 8" id="KW-0479">Metal-binding</keyword>
<protein>
    <recommendedName>
        <fullName evidence="12">Ent-kaurene oxidase</fullName>
    </recommendedName>
</protein>
<keyword evidence="3 8" id="KW-0349">Heme</keyword>
<accession>A0A4P7NII9</accession>
<evidence type="ECO:0000256" key="1">
    <source>
        <dbReference type="ARBA" id="ARBA00001971"/>
    </source>
</evidence>
<dbReference type="PANTHER" id="PTHR46206:SF2">
    <property type="entry name" value="CYTOCHROME P450 MONOOXYGENASE AUSG-RELATED"/>
    <property type="match status" value="1"/>
</dbReference>
<dbReference type="GO" id="GO:0020037">
    <property type="term" value="F:heme binding"/>
    <property type="evidence" value="ECO:0007669"/>
    <property type="project" value="InterPro"/>
</dbReference>
<evidence type="ECO:0000313" key="11">
    <source>
        <dbReference type="Proteomes" id="UP000294847"/>
    </source>
</evidence>
<keyword evidence="5 9" id="KW-0560">Oxidoreductase</keyword>
<evidence type="ECO:0000256" key="8">
    <source>
        <dbReference type="PIRSR" id="PIRSR602401-1"/>
    </source>
</evidence>
<dbReference type="GO" id="GO:0016705">
    <property type="term" value="F:oxidoreductase activity, acting on paired donors, with incorporation or reduction of molecular oxygen"/>
    <property type="evidence" value="ECO:0007669"/>
    <property type="project" value="InterPro"/>
</dbReference>
<evidence type="ECO:0000313" key="10">
    <source>
        <dbReference type="EMBL" id="QBZ61756.1"/>
    </source>
</evidence>
<reference evidence="10 11" key="1">
    <citation type="journal article" date="2019" name="Mol. Biol. Evol.">
        <title>Blast fungal genomes show frequent chromosomal changes, gene gains and losses, and effector gene turnover.</title>
        <authorList>
            <person name="Gomez Luciano L.B."/>
            <person name="Jason Tsai I."/>
            <person name="Chuma I."/>
            <person name="Tosa Y."/>
            <person name="Chen Y.H."/>
            <person name="Li J.Y."/>
            <person name="Li M.Y."/>
            <person name="Jade Lu M.Y."/>
            <person name="Nakayashiki H."/>
            <person name="Li W.H."/>
        </authorList>
    </citation>
    <scope>NUCLEOTIDE SEQUENCE [LARGE SCALE GENOMIC DNA]</scope>
    <source>
        <strain evidence="10">MZ5-1-6</strain>
    </source>
</reference>
<dbReference type="Pfam" id="PF00067">
    <property type="entry name" value="p450"/>
    <property type="match status" value="2"/>
</dbReference>
<dbReference type="Gene3D" id="1.10.630.10">
    <property type="entry name" value="Cytochrome P450"/>
    <property type="match status" value="2"/>
</dbReference>